<dbReference type="GO" id="GO:0006152">
    <property type="term" value="P:purine nucleoside catabolic process"/>
    <property type="evidence" value="ECO:0007669"/>
    <property type="project" value="TreeGrafter"/>
</dbReference>
<dbReference type="GO" id="GO:0005829">
    <property type="term" value="C:cytosol"/>
    <property type="evidence" value="ECO:0007669"/>
    <property type="project" value="TreeGrafter"/>
</dbReference>
<evidence type="ECO:0000259" key="3">
    <source>
        <dbReference type="Pfam" id="PF01156"/>
    </source>
</evidence>
<organism evidence="4 5">
    <name type="scientific">Maribacter flavus</name>
    <dbReference type="NCBI Taxonomy" id="1658664"/>
    <lineage>
        <taxon>Bacteria</taxon>
        <taxon>Pseudomonadati</taxon>
        <taxon>Bacteroidota</taxon>
        <taxon>Flavobacteriia</taxon>
        <taxon>Flavobacteriales</taxon>
        <taxon>Flavobacteriaceae</taxon>
        <taxon>Maribacter</taxon>
    </lineage>
</organism>
<dbReference type="RefSeq" id="WP_154919327.1">
    <property type="nucleotide sequence ID" value="NZ_VUOE01000002.1"/>
</dbReference>
<proteinExistence type="predicted"/>
<keyword evidence="1 4" id="KW-0378">Hydrolase</keyword>
<comment type="caution">
    <text evidence="4">The sequence shown here is derived from an EMBL/GenBank/DDBJ whole genome shotgun (WGS) entry which is preliminary data.</text>
</comment>
<accession>A0A5B2TTJ3</accession>
<dbReference type="AlphaFoldDB" id="A0A5B2TTJ3"/>
<dbReference type="PANTHER" id="PTHR12304">
    <property type="entry name" value="INOSINE-URIDINE PREFERRING NUCLEOSIDE HYDROLASE"/>
    <property type="match status" value="1"/>
</dbReference>
<dbReference type="SUPFAM" id="SSF53590">
    <property type="entry name" value="Nucleoside hydrolase"/>
    <property type="match status" value="1"/>
</dbReference>
<gene>
    <name evidence="4" type="ORF">F0361_13660</name>
</gene>
<evidence type="ECO:0000313" key="4">
    <source>
        <dbReference type="EMBL" id="KAA2217025.1"/>
    </source>
</evidence>
<sequence>MKLTDQFFVLFILVGIFSMEGFAQTKPQVLLDADTANEVDDAYALSIILMNDNVDVVALNATQWQASQWTTENSMEDSHRLNQTLLGIMGLNTKTNRGGASRMYDWGDRAQHSAAAYEIIKQAKAQKNGKKINVIALGALTNVASAVFIEPSIADNIRLYWLGSTYDFEKGVLRRDDFNCAMDPYALTHLLFSSVEMHIIPISVASKMIFEYEETRTQLENHFLGDFLLKVWDDHIDGGRTQRTIWDLSIVNAFLHPEWVEEVEITTSKDNGGRKVFYYKDFDADRMRADFFQKIKAYNQP</sequence>
<protein>
    <submittedName>
        <fullName evidence="4">Nucleoside hydrolase</fullName>
    </submittedName>
</protein>
<dbReference type="InterPro" id="IPR001910">
    <property type="entry name" value="Inosine/uridine_hydrolase_dom"/>
</dbReference>
<keyword evidence="2" id="KW-0326">Glycosidase</keyword>
<dbReference type="InterPro" id="IPR023186">
    <property type="entry name" value="IUNH"/>
</dbReference>
<evidence type="ECO:0000256" key="1">
    <source>
        <dbReference type="ARBA" id="ARBA00022801"/>
    </source>
</evidence>
<name>A0A5B2TTJ3_9FLAO</name>
<dbReference type="Gene3D" id="3.90.245.10">
    <property type="entry name" value="Ribonucleoside hydrolase-like"/>
    <property type="match status" value="1"/>
</dbReference>
<dbReference type="GO" id="GO:0008477">
    <property type="term" value="F:purine nucleosidase activity"/>
    <property type="evidence" value="ECO:0007669"/>
    <property type="project" value="TreeGrafter"/>
</dbReference>
<dbReference type="EMBL" id="VUOE01000002">
    <property type="protein sequence ID" value="KAA2217025.1"/>
    <property type="molecule type" value="Genomic_DNA"/>
</dbReference>
<evidence type="ECO:0000313" key="5">
    <source>
        <dbReference type="Proteomes" id="UP000323188"/>
    </source>
</evidence>
<feature type="domain" description="Inosine/uridine-preferring nucleoside hydrolase" evidence="3">
    <location>
        <begin position="29"/>
        <end position="285"/>
    </location>
</feature>
<evidence type="ECO:0000256" key="2">
    <source>
        <dbReference type="ARBA" id="ARBA00023295"/>
    </source>
</evidence>
<dbReference type="PANTHER" id="PTHR12304:SF4">
    <property type="entry name" value="URIDINE NUCLEOSIDASE"/>
    <property type="match status" value="1"/>
</dbReference>
<dbReference type="Pfam" id="PF01156">
    <property type="entry name" value="IU_nuc_hydro"/>
    <property type="match status" value="1"/>
</dbReference>
<dbReference type="InterPro" id="IPR036452">
    <property type="entry name" value="Ribo_hydro-like"/>
</dbReference>
<dbReference type="Proteomes" id="UP000323188">
    <property type="component" value="Unassembled WGS sequence"/>
</dbReference>
<reference evidence="4 5" key="1">
    <citation type="submission" date="2019-09" db="EMBL/GenBank/DDBJ databases">
        <authorList>
            <person name="Khan S.A."/>
            <person name="Jeon C.O."/>
            <person name="Chun B.H."/>
            <person name="Jeong S.E."/>
        </authorList>
    </citation>
    <scope>NUCLEOTIDE SEQUENCE [LARGE SCALE GENOMIC DNA]</scope>
    <source>
        <strain evidence="4 5">KCTC 42508</strain>
    </source>
</reference>